<evidence type="ECO:0000313" key="2">
    <source>
        <dbReference type="Proteomes" id="UP000593576"/>
    </source>
</evidence>
<accession>A0A7J9NGH6</accession>
<evidence type="ECO:0000313" key="1">
    <source>
        <dbReference type="EMBL" id="MBA0881519.1"/>
    </source>
</evidence>
<dbReference type="Proteomes" id="UP000593576">
    <property type="component" value="Unassembled WGS sequence"/>
</dbReference>
<dbReference type="AlphaFoldDB" id="A0A7J9NGH6"/>
<keyword evidence="2" id="KW-1185">Reference proteome</keyword>
<dbReference type="EMBL" id="JABFAF010279423">
    <property type="protein sequence ID" value="MBA0881519.1"/>
    <property type="molecule type" value="Genomic_DNA"/>
</dbReference>
<comment type="caution">
    <text evidence="1">The sequence shown here is derived from an EMBL/GenBank/DDBJ whole genome shotgun (WGS) entry which is preliminary data.</text>
</comment>
<name>A0A7J9NGH6_GOSSC</name>
<reference evidence="1 2" key="1">
    <citation type="journal article" date="2019" name="Genome Biol. Evol.">
        <title>Insights into the evolution of the New World diploid cottons (Gossypium, subgenus Houzingenia) based on genome sequencing.</title>
        <authorList>
            <person name="Grover C.E."/>
            <person name="Arick M.A. 2nd"/>
            <person name="Thrash A."/>
            <person name="Conover J.L."/>
            <person name="Sanders W.S."/>
            <person name="Peterson D.G."/>
            <person name="Frelichowski J.E."/>
            <person name="Scheffler J.A."/>
            <person name="Scheffler B.E."/>
            <person name="Wendel J.F."/>
        </authorList>
    </citation>
    <scope>NUCLEOTIDE SEQUENCE [LARGE SCALE GENOMIC DNA]</scope>
    <source>
        <strain evidence="1">1</strain>
        <tissue evidence="1">Leaf</tissue>
    </source>
</reference>
<organism evidence="1 2">
    <name type="scientific">Gossypium schwendimanii</name>
    <name type="common">Cotton</name>
    <dbReference type="NCBI Taxonomy" id="34291"/>
    <lineage>
        <taxon>Eukaryota</taxon>
        <taxon>Viridiplantae</taxon>
        <taxon>Streptophyta</taxon>
        <taxon>Embryophyta</taxon>
        <taxon>Tracheophyta</taxon>
        <taxon>Spermatophyta</taxon>
        <taxon>Magnoliopsida</taxon>
        <taxon>eudicotyledons</taxon>
        <taxon>Gunneridae</taxon>
        <taxon>Pentapetalae</taxon>
        <taxon>rosids</taxon>
        <taxon>malvids</taxon>
        <taxon>Malvales</taxon>
        <taxon>Malvaceae</taxon>
        <taxon>Malvoideae</taxon>
        <taxon>Gossypium</taxon>
    </lineage>
</organism>
<proteinExistence type="predicted"/>
<dbReference type="OrthoDB" id="10472879at2759"/>
<protein>
    <recommendedName>
        <fullName evidence="3">RNase H type-1 domain-containing protein</fullName>
    </recommendedName>
</protein>
<evidence type="ECO:0008006" key="3">
    <source>
        <dbReference type="Google" id="ProtNLM"/>
    </source>
</evidence>
<gene>
    <name evidence="1" type="ORF">Goshw_001512</name>
</gene>
<sequence length="48" mass="5689">MVLKLSNAEDMFMSLFRLIAWILRYIPREYNQVADCLAKQALMEKPNL</sequence>